<keyword evidence="4" id="KW-0119">Carbohydrate metabolism</keyword>
<dbReference type="PANTHER" id="PTHR11113:SF14">
    <property type="entry name" value="N-ACETYLGLUCOSAMINE-6-PHOSPHATE DEACETYLASE"/>
    <property type="match status" value="1"/>
</dbReference>
<comment type="similarity">
    <text evidence="1">Belongs to the metallo-dependent hydrolases superfamily. NagA family.</text>
</comment>
<feature type="domain" description="Amidohydrolase-related" evidence="5">
    <location>
        <begin position="50"/>
        <end position="256"/>
    </location>
</feature>
<dbReference type="SUPFAM" id="SSF51556">
    <property type="entry name" value="Metallo-dependent hydrolases"/>
    <property type="match status" value="1"/>
</dbReference>
<reference evidence="6" key="1">
    <citation type="journal article" date="2014" name="Front. Microbiol.">
        <title>High frequency of phylogenetically diverse reductive dehalogenase-homologous genes in deep subseafloor sedimentary metagenomes.</title>
        <authorList>
            <person name="Kawai M."/>
            <person name="Futagami T."/>
            <person name="Toyoda A."/>
            <person name="Takaki Y."/>
            <person name="Nishi S."/>
            <person name="Hori S."/>
            <person name="Arai W."/>
            <person name="Tsubouchi T."/>
            <person name="Morono Y."/>
            <person name="Uchiyama I."/>
            <person name="Ito T."/>
            <person name="Fujiyama A."/>
            <person name="Inagaki F."/>
            <person name="Takami H."/>
        </authorList>
    </citation>
    <scope>NUCLEOTIDE SEQUENCE</scope>
    <source>
        <strain evidence="6">Expedition CK06-06</strain>
    </source>
</reference>
<keyword evidence="2" id="KW-0479">Metal-binding</keyword>
<organism evidence="6">
    <name type="scientific">marine sediment metagenome</name>
    <dbReference type="NCBI Taxonomy" id="412755"/>
    <lineage>
        <taxon>unclassified sequences</taxon>
        <taxon>metagenomes</taxon>
        <taxon>ecological metagenomes</taxon>
    </lineage>
</organism>
<comment type="caution">
    <text evidence="6">The sequence shown here is derived from an EMBL/GenBank/DDBJ whole genome shotgun (WGS) entry which is preliminary data.</text>
</comment>
<proteinExistence type="inferred from homology"/>
<evidence type="ECO:0000256" key="3">
    <source>
        <dbReference type="ARBA" id="ARBA00022801"/>
    </source>
</evidence>
<evidence type="ECO:0000256" key="2">
    <source>
        <dbReference type="ARBA" id="ARBA00022723"/>
    </source>
</evidence>
<dbReference type="InterPro" id="IPR003764">
    <property type="entry name" value="GlcNAc_6-P_deAcase"/>
</dbReference>
<feature type="non-terminal residue" evidence="6">
    <location>
        <position position="264"/>
    </location>
</feature>
<dbReference type="GO" id="GO:0046872">
    <property type="term" value="F:metal ion binding"/>
    <property type="evidence" value="ECO:0007669"/>
    <property type="project" value="UniProtKB-KW"/>
</dbReference>
<sequence length="264" mass="28530">TAFKGKVVLPDKVLEGGVVVIEGEKISGVYPPGYNLLENEINFIDFEDNFISPGLVDLHLHGASGKDVMDLKIESLSKIAFHQASCGVTGFLGTTTSSSLESILRAVETVKKAAKLRLPSDLLGVHIEGPFLSKRKKGAQDPSFIREIIKEEIHLLIQAVSGLKTIISMAPEVGNNMSFIKVLKENDIMVSIGHSDATYEQALESFKEGISHATHLFNAMSKFHPREPGVVGAVFDSPEITAEVIADGVHIHPSALRLALVRKG</sequence>
<dbReference type="GO" id="GO:0008448">
    <property type="term" value="F:N-acetylglucosamine-6-phosphate deacetylase activity"/>
    <property type="evidence" value="ECO:0007669"/>
    <property type="project" value="InterPro"/>
</dbReference>
<dbReference type="InterPro" id="IPR032466">
    <property type="entry name" value="Metal_Hydrolase"/>
</dbReference>
<dbReference type="GO" id="GO:0006046">
    <property type="term" value="P:N-acetylglucosamine catabolic process"/>
    <property type="evidence" value="ECO:0007669"/>
    <property type="project" value="TreeGrafter"/>
</dbReference>
<evidence type="ECO:0000256" key="4">
    <source>
        <dbReference type="ARBA" id="ARBA00023277"/>
    </source>
</evidence>
<gene>
    <name evidence="6" type="ORF">S01H1_45110</name>
</gene>
<evidence type="ECO:0000256" key="1">
    <source>
        <dbReference type="ARBA" id="ARBA00010716"/>
    </source>
</evidence>
<dbReference type="AlphaFoldDB" id="X0VGC6"/>
<dbReference type="SUPFAM" id="SSF51338">
    <property type="entry name" value="Composite domain of metallo-dependent hydrolases"/>
    <property type="match status" value="1"/>
</dbReference>
<dbReference type="Pfam" id="PF01979">
    <property type="entry name" value="Amidohydro_1"/>
    <property type="match status" value="1"/>
</dbReference>
<dbReference type="InterPro" id="IPR011059">
    <property type="entry name" value="Metal-dep_hydrolase_composite"/>
</dbReference>
<evidence type="ECO:0000259" key="5">
    <source>
        <dbReference type="Pfam" id="PF01979"/>
    </source>
</evidence>
<accession>X0VGC6</accession>
<dbReference type="PANTHER" id="PTHR11113">
    <property type="entry name" value="N-ACETYLGLUCOSAMINE-6-PHOSPHATE DEACETYLASE"/>
    <property type="match status" value="1"/>
</dbReference>
<dbReference type="NCBIfam" id="TIGR00221">
    <property type="entry name" value="nagA"/>
    <property type="match status" value="1"/>
</dbReference>
<evidence type="ECO:0000313" key="6">
    <source>
        <dbReference type="EMBL" id="GAF99585.1"/>
    </source>
</evidence>
<feature type="non-terminal residue" evidence="6">
    <location>
        <position position="1"/>
    </location>
</feature>
<dbReference type="Gene3D" id="3.20.20.140">
    <property type="entry name" value="Metal-dependent hydrolases"/>
    <property type="match status" value="1"/>
</dbReference>
<protein>
    <recommendedName>
        <fullName evidence="5">Amidohydrolase-related domain-containing protein</fullName>
    </recommendedName>
</protein>
<keyword evidence="3" id="KW-0378">Hydrolase</keyword>
<dbReference type="EMBL" id="BARS01028806">
    <property type="protein sequence ID" value="GAF99585.1"/>
    <property type="molecule type" value="Genomic_DNA"/>
</dbReference>
<name>X0VGC6_9ZZZZ</name>
<dbReference type="InterPro" id="IPR006680">
    <property type="entry name" value="Amidohydro-rel"/>
</dbReference>